<dbReference type="Pfam" id="PF20159">
    <property type="entry name" value="YidB"/>
    <property type="match status" value="1"/>
</dbReference>
<dbReference type="RefSeq" id="WP_188339738.1">
    <property type="nucleotide sequence ID" value="NZ_CP061281.1"/>
</dbReference>
<evidence type="ECO:0000313" key="2">
    <source>
        <dbReference type="EMBL" id="QNS07063.1"/>
    </source>
</evidence>
<reference evidence="2 3" key="1">
    <citation type="submission" date="2020-09" db="EMBL/GenBank/DDBJ databases">
        <title>A novel species.</title>
        <authorList>
            <person name="Gao J."/>
        </authorList>
    </citation>
    <scope>NUCLEOTIDE SEQUENCE [LARGE SCALE GENOMIC DNA]</scope>
    <source>
        <strain evidence="2 3">CRXT-Y-14</strain>
    </source>
</reference>
<sequence>MAGMDLGGLLGGLLGGGGRSAAGGGGGAGADVLGSLLQSVLAGRAGGGAAGSDPLGGLMDMITKSGLGDQRQLDSWIGTGDNQPLTPEQVKQAVPDDTLDKVAAEAGVSRDEAAQQVARQLPQVVDRLTPDGQVPSGASLEDLVREQRL</sequence>
<evidence type="ECO:0000313" key="3">
    <source>
        <dbReference type="Proteomes" id="UP000516428"/>
    </source>
</evidence>
<dbReference type="AlphaFoldDB" id="A0A7H1BEA8"/>
<dbReference type="InterPro" id="IPR027405">
    <property type="entry name" value="YidB-like"/>
</dbReference>
<dbReference type="EMBL" id="CP061281">
    <property type="protein sequence ID" value="QNS07063.1"/>
    <property type="molecule type" value="Genomic_DNA"/>
</dbReference>
<proteinExistence type="predicted"/>
<feature type="region of interest" description="Disordered" evidence="1">
    <location>
        <begin position="125"/>
        <end position="149"/>
    </location>
</feature>
<protein>
    <submittedName>
        <fullName evidence="2">DUF937 domain-containing protein</fullName>
    </submittedName>
</protein>
<name>A0A7H1BEA8_9ACTN</name>
<gene>
    <name evidence="2" type="ORF">IAG42_28055</name>
</gene>
<dbReference type="KEGG" id="sxn:IAG42_28055"/>
<evidence type="ECO:0000256" key="1">
    <source>
        <dbReference type="SAM" id="MobiDB-lite"/>
    </source>
</evidence>
<accession>A0A7H1BEA8</accession>
<dbReference type="SUPFAM" id="SSF140804">
    <property type="entry name" value="YidB-like"/>
    <property type="match status" value="1"/>
</dbReference>
<dbReference type="Gene3D" id="1.10.10.690">
    <property type="entry name" value="YidB-like"/>
    <property type="match status" value="1"/>
</dbReference>
<dbReference type="Proteomes" id="UP000516428">
    <property type="component" value="Chromosome"/>
</dbReference>
<keyword evidence="3" id="KW-1185">Reference proteome</keyword>
<organism evidence="2 3">
    <name type="scientific">Streptomyces xanthii</name>
    <dbReference type="NCBI Taxonomy" id="2768069"/>
    <lineage>
        <taxon>Bacteria</taxon>
        <taxon>Bacillati</taxon>
        <taxon>Actinomycetota</taxon>
        <taxon>Actinomycetes</taxon>
        <taxon>Kitasatosporales</taxon>
        <taxon>Streptomycetaceae</taxon>
        <taxon>Streptomyces</taxon>
    </lineage>
</organism>
<dbReference type="InterPro" id="IPR045372">
    <property type="entry name" value="YidB"/>
</dbReference>